<dbReference type="PANTHER" id="PTHR30146:SF45">
    <property type="entry name" value="CATABOLITE REPRESSOR_ACTIVATOR"/>
    <property type="match status" value="1"/>
</dbReference>
<dbReference type="PROSITE" id="PS00356">
    <property type="entry name" value="HTH_LACI_1"/>
    <property type="match status" value="1"/>
</dbReference>
<dbReference type="Gene3D" id="3.40.50.2300">
    <property type="match status" value="2"/>
</dbReference>
<dbReference type="RefSeq" id="WP_115073079.1">
    <property type="nucleotide sequence ID" value="NZ_UGHE01000002.1"/>
</dbReference>
<dbReference type="PANTHER" id="PTHR30146">
    <property type="entry name" value="LACI-RELATED TRANSCRIPTIONAL REPRESSOR"/>
    <property type="match status" value="1"/>
</dbReference>
<evidence type="ECO:0000256" key="2">
    <source>
        <dbReference type="ARBA" id="ARBA00023015"/>
    </source>
</evidence>
<accession>A0AB38H992</accession>
<dbReference type="Gene3D" id="1.10.260.40">
    <property type="entry name" value="lambda repressor-like DNA-binding domains"/>
    <property type="match status" value="1"/>
</dbReference>
<reference evidence="6 7" key="1">
    <citation type="submission" date="2018-06" db="EMBL/GenBank/DDBJ databases">
        <authorList>
            <consortium name="Pathogen Informatics"/>
            <person name="Doyle S."/>
        </authorList>
    </citation>
    <scope>NUCLEOTIDE SEQUENCE [LARGE SCALE GENOMIC DNA]</scope>
    <source>
        <strain evidence="6 7">NCTC8540</strain>
    </source>
</reference>
<organism evidence="6 7">
    <name type="scientific">Canicola haemoglobinophilus</name>
    <dbReference type="NCBI Taxonomy" id="733"/>
    <lineage>
        <taxon>Bacteria</taxon>
        <taxon>Pseudomonadati</taxon>
        <taxon>Pseudomonadota</taxon>
        <taxon>Gammaproteobacteria</taxon>
        <taxon>Pasteurellales</taxon>
        <taxon>Pasteurellaceae</taxon>
        <taxon>Canicola</taxon>
    </lineage>
</organism>
<dbReference type="Pfam" id="PF13407">
    <property type="entry name" value="Peripla_BP_4"/>
    <property type="match status" value="1"/>
</dbReference>
<dbReference type="GO" id="GO:0003700">
    <property type="term" value="F:DNA-binding transcription factor activity"/>
    <property type="evidence" value="ECO:0007669"/>
    <property type="project" value="TreeGrafter"/>
</dbReference>
<dbReference type="AlphaFoldDB" id="A0AB38H992"/>
<dbReference type="FunFam" id="1.10.260.40:FF:000008">
    <property type="entry name" value="Fructose repressor (Catabolite repressor/activator)"/>
    <property type="match status" value="1"/>
</dbReference>
<dbReference type="SUPFAM" id="SSF53822">
    <property type="entry name" value="Periplasmic binding protein-like I"/>
    <property type="match status" value="1"/>
</dbReference>
<dbReference type="EMBL" id="UGHJ01000001">
    <property type="protein sequence ID" value="STO68823.1"/>
    <property type="molecule type" value="Genomic_DNA"/>
</dbReference>
<dbReference type="CDD" id="cd01392">
    <property type="entry name" value="HTH_LacI"/>
    <property type="match status" value="1"/>
</dbReference>
<dbReference type="PROSITE" id="PS50932">
    <property type="entry name" value="HTH_LACI_2"/>
    <property type="match status" value="1"/>
</dbReference>
<keyword evidence="3" id="KW-0238">DNA-binding</keyword>
<evidence type="ECO:0000313" key="6">
    <source>
        <dbReference type="EMBL" id="STO68823.1"/>
    </source>
</evidence>
<dbReference type="InterPro" id="IPR010982">
    <property type="entry name" value="Lambda_DNA-bd_dom_sf"/>
</dbReference>
<evidence type="ECO:0000256" key="1">
    <source>
        <dbReference type="ARBA" id="ARBA00022491"/>
    </source>
</evidence>
<dbReference type="InterPro" id="IPR000843">
    <property type="entry name" value="HTH_LacI"/>
</dbReference>
<dbReference type="Pfam" id="PF00356">
    <property type="entry name" value="LacI"/>
    <property type="match status" value="1"/>
</dbReference>
<dbReference type="Proteomes" id="UP000254496">
    <property type="component" value="Unassembled WGS sequence"/>
</dbReference>
<proteinExistence type="predicted"/>
<gene>
    <name evidence="6" type="primary">scrR</name>
    <name evidence="6" type="ORF">NCTC8540_01337</name>
</gene>
<keyword evidence="2" id="KW-0805">Transcription regulation</keyword>
<evidence type="ECO:0000256" key="3">
    <source>
        <dbReference type="ARBA" id="ARBA00023125"/>
    </source>
</evidence>
<dbReference type="InterPro" id="IPR028082">
    <property type="entry name" value="Peripla_BP_I"/>
</dbReference>
<dbReference type="GO" id="GO:0000976">
    <property type="term" value="F:transcription cis-regulatory region binding"/>
    <property type="evidence" value="ECO:0007669"/>
    <property type="project" value="TreeGrafter"/>
</dbReference>
<feature type="domain" description="HTH lacI-type" evidence="5">
    <location>
        <begin position="1"/>
        <end position="58"/>
    </location>
</feature>
<name>A0AB38H992_9PAST</name>
<dbReference type="SMART" id="SM00354">
    <property type="entry name" value="HTH_LACI"/>
    <property type="match status" value="1"/>
</dbReference>
<evidence type="ECO:0000259" key="5">
    <source>
        <dbReference type="PROSITE" id="PS50932"/>
    </source>
</evidence>
<keyword evidence="4" id="KW-0804">Transcription</keyword>
<evidence type="ECO:0000256" key="4">
    <source>
        <dbReference type="ARBA" id="ARBA00023163"/>
    </source>
</evidence>
<comment type="caution">
    <text evidence="6">The sequence shown here is derived from an EMBL/GenBank/DDBJ whole genome shotgun (WGS) entry which is preliminary data.</text>
</comment>
<keyword evidence="1" id="KW-0678">Repressor</keyword>
<sequence>MKLDEIAKLAGVSRTTVSYVINGKAKKYRVSDRTIEKVKSVIKQYDFKPNIMAAGLRAGKTYSIGLIIPDLENTSYAKIANLLESKFRERGYQLLITCTNDNQDIELQCAKHLIQRQVDALLVSSALPADTVFYNEYAQIPILGFDRYLNGKHVTNVLGDDENDAQCLADNLFKKQSYSKVLFLSALVSLPVSQARERGFHKAFSSHNNIAVDYLYVAQFNKAVAKSAVEKWLENNEVPEAIFCTSLTLLQGFFQALLDKLGEIPKSLVIATFGHHEMLELLSNPVVCMVQDYQKIVQTLINLSLNELEDRQLGSDTNSIQRKVVYHHYD</sequence>
<dbReference type="GO" id="GO:0055085">
    <property type="term" value="P:transmembrane transport"/>
    <property type="evidence" value="ECO:0007669"/>
    <property type="project" value="UniProtKB-ARBA"/>
</dbReference>
<dbReference type="SUPFAM" id="SSF47413">
    <property type="entry name" value="lambda repressor-like DNA-binding domains"/>
    <property type="match status" value="1"/>
</dbReference>
<dbReference type="NCBIfam" id="NF008452">
    <property type="entry name" value="PRK11303.1"/>
    <property type="match status" value="1"/>
</dbReference>
<protein>
    <submittedName>
        <fullName evidence="6">Sucrose operon repressor</fullName>
    </submittedName>
</protein>
<evidence type="ECO:0000313" key="7">
    <source>
        <dbReference type="Proteomes" id="UP000254496"/>
    </source>
</evidence>
<dbReference type="InterPro" id="IPR025997">
    <property type="entry name" value="SBP_2_dom"/>
</dbReference>